<proteinExistence type="inferred from homology"/>
<keyword evidence="5" id="KW-0159">Chromosome partition</keyword>
<protein>
    <recommendedName>
        <fullName evidence="11">Shugoshin N-terminal coiled-coil domain-containing protein</fullName>
    </recommendedName>
</protein>
<comment type="subcellular location">
    <subcellularLocation>
        <location evidence="1">Chromosome</location>
        <location evidence="1">Centromere</location>
    </subcellularLocation>
</comment>
<evidence type="ECO:0000256" key="4">
    <source>
        <dbReference type="ARBA" id="ARBA00022618"/>
    </source>
</evidence>
<name>A0ABR2W748_9FUNG</name>
<evidence type="ECO:0000313" key="12">
    <source>
        <dbReference type="EMBL" id="KAK9722193.1"/>
    </source>
</evidence>
<comment type="similarity">
    <text evidence="2">Belongs to the shugoshin family.</text>
</comment>
<dbReference type="Pfam" id="PF07558">
    <property type="entry name" value="Shugoshin_N"/>
    <property type="match status" value="1"/>
</dbReference>
<accession>A0ABR2W748</accession>
<evidence type="ECO:0000256" key="5">
    <source>
        <dbReference type="ARBA" id="ARBA00022829"/>
    </source>
</evidence>
<evidence type="ECO:0000256" key="6">
    <source>
        <dbReference type="ARBA" id="ARBA00023054"/>
    </source>
</evidence>
<keyword evidence="3" id="KW-0158">Chromosome</keyword>
<keyword evidence="8" id="KW-0137">Centromere</keyword>
<dbReference type="InterPro" id="IPR011516">
    <property type="entry name" value="Shugoshin_N"/>
</dbReference>
<keyword evidence="6 9" id="KW-0175">Coiled coil</keyword>
<keyword evidence="4" id="KW-0132">Cell division</keyword>
<dbReference type="EMBL" id="JASJQH010006955">
    <property type="protein sequence ID" value="KAK9722193.1"/>
    <property type="molecule type" value="Genomic_DNA"/>
</dbReference>
<dbReference type="Proteomes" id="UP001479436">
    <property type="component" value="Unassembled WGS sequence"/>
</dbReference>
<gene>
    <name evidence="12" type="ORF">K7432_002826</name>
</gene>
<comment type="caution">
    <text evidence="12">The sequence shown here is derived from an EMBL/GenBank/DDBJ whole genome shotgun (WGS) entry which is preliminary data.</text>
</comment>
<feature type="region of interest" description="Disordered" evidence="10">
    <location>
        <begin position="186"/>
        <end position="260"/>
    </location>
</feature>
<feature type="compositionally biased region" description="Basic and acidic residues" evidence="10">
    <location>
        <begin position="244"/>
        <end position="254"/>
    </location>
</feature>
<evidence type="ECO:0000256" key="7">
    <source>
        <dbReference type="ARBA" id="ARBA00023306"/>
    </source>
</evidence>
<evidence type="ECO:0000256" key="1">
    <source>
        <dbReference type="ARBA" id="ARBA00004584"/>
    </source>
</evidence>
<keyword evidence="7" id="KW-0131">Cell cycle</keyword>
<keyword evidence="13" id="KW-1185">Reference proteome</keyword>
<evidence type="ECO:0000256" key="8">
    <source>
        <dbReference type="ARBA" id="ARBA00023328"/>
    </source>
</evidence>
<organism evidence="12 13">
    <name type="scientific">Basidiobolus ranarum</name>
    <dbReference type="NCBI Taxonomy" id="34480"/>
    <lineage>
        <taxon>Eukaryota</taxon>
        <taxon>Fungi</taxon>
        <taxon>Fungi incertae sedis</taxon>
        <taxon>Zoopagomycota</taxon>
        <taxon>Entomophthoromycotina</taxon>
        <taxon>Basidiobolomycetes</taxon>
        <taxon>Basidiobolales</taxon>
        <taxon>Basidiobolaceae</taxon>
        <taxon>Basidiobolus</taxon>
    </lineage>
</organism>
<evidence type="ECO:0000256" key="9">
    <source>
        <dbReference type="SAM" id="Coils"/>
    </source>
</evidence>
<sequence>MQAVNKNEFIELEKFKRKHQRQNQDLVRSNTLQALQLRKCELEKDRLLSENIELRTKFSDSVASIRFSEARTQSLETIQRLLESVHQEFMNLRQNIYPIQHSEGAFKEKGDTLCKVFEQSTYLAQEFPKDYSKAKTLVTSYLGGENPKRALKYRVKQSKRTPLGTLDSITENEAAEETLHKTLNNRKCPNTTRKRKNIKSRAKTHSNFEYVEVQPPQKSAKNQHQINEAGLSKRRRTPINYRQPDIRSKLRRGDPFTFQR</sequence>
<evidence type="ECO:0000259" key="11">
    <source>
        <dbReference type="Pfam" id="PF07558"/>
    </source>
</evidence>
<evidence type="ECO:0000313" key="13">
    <source>
        <dbReference type="Proteomes" id="UP001479436"/>
    </source>
</evidence>
<feature type="compositionally biased region" description="Polar residues" evidence="10">
    <location>
        <begin position="216"/>
        <end position="226"/>
    </location>
</feature>
<reference evidence="12 13" key="1">
    <citation type="submission" date="2023-04" db="EMBL/GenBank/DDBJ databases">
        <title>Genome of Basidiobolus ranarum AG-B5.</title>
        <authorList>
            <person name="Stajich J.E."/>
            <person name="Carter-House D."/>
            <person name="Gryganskyi A."/>
        </authorList>
    </citation>
    <scope>NUCLEOTIDE SEQUENCE [LARGE SCALE GENOMIC DNA]</scope>
    <source>
        <strain evidence="12 13">AG-B5</strain>
    </source>
</reference>
<feature type="domain" description="Shugoshin N-terminal coiled-coil" evidence="11">
    <location>
        <begin position="16"/>
        <end position="57"/>
    </location>
</feature>
<feature type="compositionally biased region" description="Basic residues" evidence="10">
    <location>
        <begin position="192"/>
        <end position="204"/>
    </location>
</feature>
<feature type="coiled-coil region" evidence="9">
    <location>
        <begin position="37"/>
        <end position="95"/>
    </location>
</feature>
<evidence type="ECO:0000256" key="2">
    <source>
        <dbReference type="ARBA" id="ARBA00010845"/>
    </source>
</evidence>
<evidence type="ECO:0000256" key="10">
    <source>
        <dbReference type="SAM" id="MobiDB-lite"/>
    </source>
</evidence>
<evidence type="ECO:0000256" key="3">
    <source>
        <dbReference type="ARBA" id="ARBA00022454"/>
    </source>
</evidence>